<comment type="function">
    <text evidence="1 7">Catalyzes the insertion of molybdate into adenylated molybdopterin with the concomitant release of AMP.</text>
</comment>
<dbReference type="Pfam" id="PF03454">
    <property type="entry name" value="MoeA_C"/>
    <property type="match status" value="1"/>
</dbReference>
<dbReference type="NCBIfam" id="NF045515">
    <property type="entry name" value="Glp_gephyrin"/>
    <property type="match status" value="1"/>
</dbReference>
<dbReference type="RefSeq" id="WP_034720898.1">
    <property type="nucleotide sequence ID" value="NZ_AWQS01000256.1"/>
</dbReference>
<dbReference type="SUPFAM" id="SSF63867">
    <property type="entry name" value="MoeA C-terminal domain-like"/>
    <property type="match status" value="1"/>
</dbReference>
<keyword evidence="4 7" id="KW-0500">Molybdenum</keyword>
<evidence type="ECO:0000313" key="9">
    <source>
        <dbReference type="EMBL" id="EWT04387.1"/>
    </source>
</evidence>
<dbReference type="PANTHER" id="PTHR10192:SF5">
    <property type="entry name" value="GEPHYRIN"/>
    <property type="match status" value="1"/>
</dbReference>
<dbReference type="InterPro" id="IPR001453">
    <property type="entry name" value="MoaB/Mog_dom"/>
</dbReference>
<dbReference type="SUPFAM" id="SSF63882">
    <property type="entry name" value="MoeA N-terminal region -like"/>
    <property type="match status" value="1"/>
</dbReference>
<keyword evidence="5 7" id="KW-0501">Molybdenum cofactor biosynthesis</keyword>
<comment type="similarity">
    <text evidence="3 7">Belongs to the MoeA family.</text>
</comment>
<comment type="caution">
    <text evidence="9">The sequence shown here is derived from an EMBL/GenBank/DDBJ whole genome shotgun (WGS) entry which is preliminary data.</text>
</comment>
<evidence type="ECO:0000256" key="1">
    <source>
        <dbReference type="ARBA" id="ARBA00002901"/>
    </source>
</evidence>
<name>W9GGR2_9MICO</name>
<comment type="catalytic activity">
    <reaction evidence="6">
        <text>adenylyl-molybdopterin + molybdate = Mo-molybdopterin + AMP + H(+)</text>
        <dbReference type="Rhea" id="RHEA:35047"/>
        <dbReference type="ChEBI" id="CHEBI:15378"/>
        <dbReference type="ChEBI" id="CHEBI:36264"/>
        <dbReference type="ChEBI" id="CHEBI:62727"/>
        <dbReference type="ChEBI" id="CHEBI:71302"/>
        <dbReference type="ChEBI" id="CHEBI:456215"/>
        <dbReference type="EC" id="2.10.1.1"/>
    </reaction>
</comment>
<dbReference type="InterPro" id="IPR036688">
    <property type="entry name" value="MoeA_C_domain_IV_sf"/>
</dbReference>
<dbReference type="GO" id="GO:0005829">
    <property type="term" value="C:cytosol"/>
    <property type="evidence" value="ECO:0007669"/>
    <property type="project" value="TreeGrafter"/>
</dbReference>
<dbReference type="InterPro" id="IPR036135">
    <property type="entry name" value="MoeA_linker/N_sf"/>
</dbReference>
<accession>W9GGR2</accession>
<dbReference type="EMBL" id="AWQS01000256">
    <property type="protein sequence ID" value="EWT04387.1"/>
    <property type="molecule type" value="Genomic_DNA"/>
</dbReference>
<dbReference type="Pfam" id="PF00994">
    <property type="entry name" value="MoCF_biosynth"/>
    <property type="match status" value="1"/>
</dbReference>
<dbReference type="Gene3D" id="3.90.105.10">
    <property type="entry name" value="Molybdopterin biosynthesis moea protein, domain 2"/>
    <property type="match status" value="1"/>
</dbReference>
<dbReference type="SUPFAM" id="SSF53218">
    <property type="entry name" value="Molybdenum cofactor biosynthesis proteins"/>
    <property type="match status" value="1"/>
</dbReference>
<evidence type="ECO:0000256" key="3">
    <source>
        <dbReference type="ARBA" id="ARBA00010763"/>
    </source>
</evidence>
<sequence length="397" mass="41050">MAHRSVAEHRAALRSVVGPGGTEQVPLDRHAVGRRLARDLLAADDLPRFDSSAMDGYAAHPARADQRVLDVVGDVPAGAAAEFVVRPGQAARIMTGARLPEGAVTVVPVERTDAAPTGPAPPKVTIEGDLAPGQHIRRRAEDIARGEVVAPAGTLVDAALLALGRSAGCEHLTVHTPTRVAVVATGAELARHGQDPAAGEIHESNSEMIAALALEGGCRVTHVETCSDDTGELGALFESLAAASDVDLVITTGGVSQGAFEVVRQVGEALGGFEFVHLAMQPGGPQGTGRLGQTPVVCLPGTPVGAYVSFTMLLRPALDERHGNPPREASSATYIGPSRRTRLGRVQFVSAVVRPDGTVSPAPGVHLRALAGANAFIEVPEGVDQFRAGDEVSVRLL</sequence>
<dbReference type="UniPathway" id="UPA00344"/>
<dbReference type="Gene3D" id="2.40.340.10">
    <property type="entry name" value="MoeA, C-terminal, domain IV"/>
    <property type="match status" value="1"/>
</dbReference>
<dbReference type="InterPro" id="IPR005110">
    <property type="entry name" value="MoeA_linker/N"/>
</dbReference>
<keyword evidence="7" id="KW-0479">Metal-binding</keyword>
<dbReference type="InterPro" id="IPR038987">
    <property type="entry name" value="MoeA-like"/>
</dbReference>
<dbReference type="PANTHER" id="PTHR10192">
    <property type="entry name" value="MOLYBDOPTERIN BIOSYNTHESIS PROTEIN"/>
    <property type="match status" value="1"/>
</dbReference>
<reference evidence="10" key="1">
    <citation type="submission" date="2013-08" db="EMBL/GenBank/DDBJ databases">
        <title>Intrasporangium oryzae NRRL B-24470.</title>
        <authorList>
            <person name="Liu H."/>
            <person name="Wang G."/>
        </authorList>
    </citation>
    <scope>NUCLEOTIDE SEQUENCE [LARGE SCALE GENOMIC DNA]</scope>
    <source>
        <strain evidence="10">Q5-1</strain>
    </source>
</reference>
<evidence type="ECO:0000256" key="7">
    <source>
        <dbReference type="RuleBase" id="RU365090"/>
    </source>
</evidence>
<comment type="cofactor">
    <cofactor evidence="7">
        <name>Mg(2+)</name>
        <dbReference type="ChEBI" id="CHEBI:18420"/>
    </cofactor>
</comment>
<keyword evidence="7" id="KW-0808">Transferase</keyword>
<proteinExistence type="inferred from homology"/>
<evidence type="ECO:0000313" key="10">
    <source>
        <dbReference type="Proteomes" id="UP000019494"/>
    </source>
</evidence>
<evidence type="ECO:0000256" key="6">
    <source>
        <dbReference type="ARBA" id="ARBA00047317"/>
    </source>
</evidence>
<dbReference type="GO" id="GO:0046872">
    <property type="term" value="F:metal ion binding"/>
    <property type="evidence" value="ECO:0007669"/>
    <property type="project" value="UniProtKB-UniRule"/>
</dbReference>
<dbReference type="GO" id="GO:0061599">
    <property type="term" value="F:molybdopterin molybdotransferase activity"/>
    <property type="evidence" value="ECO:0007669"/>
    <property type="project" value="UniProtKB-UniRule"/>
</dbReference>
<evidence type="ECO:0000256" key="4">
    <source>
        <dbReference type="ARBA" id="ARBA00022505"/>
    </source>
</evidence>
<protein>
    <recommendedName>
        <fullName evidence="7">Molybdopterin molybdenumtransferase</fullName>
        <ecNumber evidence="7">2.10.1.1</ecNumber>
    </recommendedName>
</protein>
<dbReference type="SMART" id="SM00852">
    <property type="entry name" value="MoCF_biosynth"/>
    <property type="match status" value="1"/>
</dbReference>
<dbReference type="GO" id="GO:0006777">
    <property type="term" value="P:Mo-molybdopterin cofactor biosynthetic process"/>
    <property type="evidence" value="ECO:0007669"/>
    <property type="project" value="UniProtKB-UniRule"/>
</dbReference>
<dbReference type="InterPro" id="IPR005111">
    <property type="entry name" value="MoeA_C_domain_IV"/>
</dbReference>
<gene>
    <name evidence="9" type="ORF">N864_13190</name>
</gene>
<dbReference type="Pfam" id="PF03453">
    <property type="entry name" value="MoeA_N"/>
    <property type="match status" value="1"/>
</dbReference>
<comment type="pathway">
    <text evidence="2 7">Cofactor biosynthesis; molybdopterin biosynthesis.</text>
</comment>
<dbReference type="Gene3D" id="3.40.980.10">
    <property type="entry name" value="MoaB/Mog-like domain"/>
    <property type="match status" value="1"/>
</dbReference>
<keyword evidence="7" id="KW-0460">Magnesium</keyword>
<evidence type="ECO:0000259" key="8">
    <source>
        <dbReference type="SMART" id="SM00852"/>
    </source>
</evidence>
<dbReference type="CDD" id="cd00887">
    <property type="entry name" value="MoeA"/>
    <property type="match status" value="1"/>
</dbReference>
<dbReference type="Proteomes" id="UP000019494">
    <property type="component" value="Unassembled WGS sequence"/>
</dbReference>
<dbReference type="EC" id="2.10.1.1" evidence="7"/>
<dbReference type="OrthoDB" id="9804758at2"/>
<dbReference type="PATRIC" id="fig|584657.3.peg.3740"/>
<feature type="domain" description="MoaB/Mog" evidence="8">
    <location>
        <begin position="181"/>
        <end position="321"/>
    </location>
</feature>
<evidence type="ECO:0000256" key="5">
    <source>
        <dbReference type="ARBA" id="ARBA00023150"/>
    </source>
</evidence>
<dbReference type="Gene3D" id="2.170.190.11">
    <property type="entry name" value="Molybdopterin biosynthesis moea protein, domain 3"/>
    <property type="match status" value="1"/>
</dbReference>
<evidence type="ECO:0000256" key="2">
    <source>
        <dbReference type="ARBA" id="ARBA00005046"/>
    </source>
</evidence>
<organism evidence="9 10">
    <name type="scientific">Intrasporangium chromatireducens Q5-1</name>
    <dbReference type="NCBI Taxonomy" id="584657"/>
    <lineage>
        <taxon>Bacteria</taxon>
        <taxon>Bacillati</taxon>
        <taxon>Actinomycetota</taxon>
        <taxon>Actinomycetes</taxon>
        <taxon>Micrococcales</taxon>
        <taxon>Intrasporangiaceae</taxon>
        <taxon>Intrasporangium</taxon>
    </lineage>
</organism>
<dbReference type="InterPro" id="IPR036425">
    <property type="entry name" value="MoaB/Mog-like_dom_sf"/>
</dbReference>
<dbReference type="AlphaFoldDB" id="W9GGR2"/>
<keyword evidence="10" id="KW-1185">Reference proteome</keyword>